<reference evidence="1" key="1">
    <citation type="submission" date="2023-07" db="EMBL/GenBank/DDBJ databases">
        <title>draft genome sequence of fig (Ficus carica).</title>
        <authorList>
            <person name="Takahashi T."/>
            <person name="Nishimura K."/>
        </authorList>
    </citation>
    <scope>NUCLEOTIDE SEQUENCE</scope>
</reference>
<accession>A0AA87YR71</accession>
<gene>
    <name evidence="1" type="ORF">TIFTF001_050963</name>
</gene>
<evidence type="ECO:0000313" key="2">
    <source>
        <dbReference type="Proteomes" id="UP001187192"/>
    </source>
</evidence>
<sequence>MENSVGGSFFVLCLVVAREAKHVDVESWSNLMESRASDCLRSGVGGNIQKKVADLKSKLTTARFEAQTEKEIANNERALATTFKADKETAERELSTSRGRVIELKGLLIAKRQA</sequence>
<organism evidence="1 2">
    <name type="scientific">Ficus carica</name>
    <name type="common">Common fig</name>
    <dbReference type="NCBI Taxonomy" id="3494"/>
    <lineage>
        <taxon>Eukaryota</taxon>
        <taxon>Viridiplantae</taxon>
        <taxon>Streptophyta</taxon>
        <taxon>Embryophyta</taxon>
        <taxon>Tracheophyta</taxon>
        <taxon>Spermatophyta</taxon>
        <taxon>Magnoliopsida</taxon>
        <taxon>eudicotyledons</taxon>
        <taxon>Gunneridae</taxon>
        <taxon>Pentapetalae</taxon>
        <taxon>rosids</taxon>
        <taxon>fabids</taxon>
        <taxon>Rosales</taxon>
        <taxon>Moraceae</taxon>
        <taxon>Ficeae</taxon>
        <taxon>Ficus</taxon>
    </lineage>
</organism>
<dbReference type="AlphaFoldDB" id="A0AA87YR71"/>
<protein>
    <submittedName>
        <fullName evidence="1">Uncharacterized protein</fullName>
    </submittedName>
</protein>
<dbReference type="Proteomes" id="UP001187192">
    <property type="component" value="Unassembled WGS sequence"/>
</dbReference>
<dbReference type="EMBL" id="BTGU01008891">
    <property type="protein sequence ID" value="GMN19787.1"/>
    <property type="molecule type" value="Genomic_DNA"/>
</dbReference>
<proteinExistence type="predicted"/>
<keyword evidence="2" id="KW-1185">Reference proteome</keyword>
<name>A0AA87YR71_FICCA</name>
<comment type="caution">
    <text evidence="1">The sequence shown here is derived from an EMBL/GenBank/DDBJ whole genome shotgun (WGS) entry which is preliminary data.</text>
</comment>
<evidence type="ECO:0000313" key="1">
    <source>
        <dbReference type="EMBL" id="GMN19787.1"/>
    </source>
</evidence>